<evidence type="ECO:0000256" key="6">
    <source>
        <dbReference type="ARBA" id="ARBA00023242"/>
    </source>
</evidence>
<reference evidence="11" key="2">
    <citation type="submission" date="2025-09" db="UniProtKB">
        <authorList>
            <consortium name="Ensembl"/>
        </authorList>
    </citation>
    <scope>IDENTIFICATION</scope>
</reference>
<evidence type="ECO:0000256" key="9">
    <source>
        <dbReference type="SAM" id="MobiDB-lite"/>
    </source>
</evidence>
<evidence type="ECO:0000259" key="10">
    <source>
        <dbReference type="PROSITE" id="PS50888"/>
    </source>
</evidence>
<keyword evidence="6" id="KW-0539">Nucleus</keyword>
<evidence type="ECO:0000313" key="12">
    <source>
        <dbReference type="Proteomes" id="UP000265000"/>
    </source>
</evidence>
<keyword evidence="2" id="KW-0678">Repressor</keyword>
<dbReference type="AlphaFoldDB" id="A0A3Q2P673"/>
<evidence type="ECO:0000313" key="11">
    <source>
        <dbReference type="Ensembl" id="ENSFHEP00000007796.1"/>
    </source>
</evidence>
<feature type="domain" description="BHLH" evidence="10">
    <location>
        <begin position="103"/>
        <end position="155"/>
    </location>
</feature>
<protein>
    <recommendedName>
        <fullName evidence="7">Max dimerization protein 3</fullName>
    </recommendedName>
    <alternativeName>
        <fullName evidence="8">Max-associated protein 3</fullName>
    </alternativeName>
</protein>
<proteinExistence type="predicted"/>
<dbReference type="GO" id="GO:0005634">
    <property type="term" value="C:nucleus"/>
    <property type="evidence" value="ECO:0007669"/>
    <property type="project" value="UniProtKB-SubCell"/>
</dbReference>
<dbReference type="SUPFAM" id="SSF47459">
    <property type="entry name" value="HLH, helix-loop-helix DNA-binding domain"/>
    <property type="match status" value="1"/>
</dbReference>
<keyword evidence="4" id="KW-0238">DNA-binding</keyword>
<evidence type="ECO:0000256" key="1">
    <source>
        <dbReference type="ARBA" id="ARBA00004123"/>
    </source>
</evidence>
<evidence type="ECO:0000256" key="2">
    <source>
        <dbReference type="ARBA" id="ARBA00022491"/>
    </source>
</evidence>
<evidence type="ECO:0000256" key="8">
    <source>
        <dbReference type="ARBA" id="ARBA00041430"/>
    </source>
</evidence>
<dbReference type="PROSITE" id="PS50888">
    <property type="entry name" value="BHLH"/>
    <property type="match status" value="1"/>
</dbReference>
<evidence type="ECO:0000256" key="7">
    <source>
        <dbReference type="ARBA" id="ARBA00040424"/>
    </source>
</evidence>
<feature type="region of interest" description="Disordered" evidence="9">
    <location>
        <begin position="34"/>
        <end position="58"/>
    </location>
</feature>
<evidence type="ECO:0000256" key="4">
    <source>
        <dbReference type="ARBA" id="ARBA00023125"/>
    </source>
</evidence>
<keyword evidence="5" id="KW-0804">Transcription</keyword>
<sequence>MAFTRALSFLLGPQNLLYLLQSRQQSIWRRTGTLGGSEVKDTTGREASLPKRDQGYSSIQSVKPCTAIFKAEHGYASPPPLSPGDSDKRSKQKSKKSSAAGGGKRTVHNELEKNRRAQLRHCLEQLKKQVPLSSDSVKNTTLNLLRQAQLHIKKLQEQDERAEQLKDRLRWEQRELRVRLEQLQRGTERMRNNSQGSTMSSERSDSDREDVEVDVESIVFDCVDSDGLSMAHMDADHSYSSLDRSWL</sequence>
<reference evidence="11" key="1">
    <citation type="submission" date="2025-08" db="UniProtKB">
        <authorList>
            <consortium name="Ensembl"/>
        </authorList>
    </citation>
    <scope>IDENTIFICATION</scope>
</reference>
<dbReference type="Pfam" id="PF00010">
    <property type="entry name" value="HLH"/>
    <property type="match status" value="1"/>
</dbReference>
<dbReference type="GO" id="GO:0000981">
    <property type="term" value="F:DNA-binding transcription factor activity, RNA polymerase II-specific"/>
    <property type="evidence" value="ECO:0007669"/>
    <property type="project" value="TreeGrafter"/>
</dbReference>
<dbReference type="SMART" id="SM00353">
    <property type="entry name" value="HLH"/>
    <property type="match status" value="1"/>
</dbReference>
<keyword evidence="12" id="KW-1185">Reference proteome</keyword>
<name>A0A3Q2P673_FUNHE</name>
<evidence type="ECO:0000256" key="5">
    <source>
        <dbReference type="ARBA" id="ARBA00023163"/>
    </source>
</evidence>
<dbReference type="STRING" id="8078.ENSFHEP00000007796"/>
<dbReference type="GO" id="GO:0046983">
    <property type="term" value="F:protein dimerization activity"/>
    <property type="evidence" value="ECO:0007669"/>
    <property type="project" value="InterPro"/>
</dbReference>
<dbReference type="Ensembl" id="ENSFHET00000003222.1">
    <property type="protein sequence ID" value="ENSFHEP00000007796.1"/>
    <property type="gene ID" value="ENSFHEG00000008961.1"/>
</dbReference>
<evidence type="ECO:0000256" key="3">
    <source>
        <dbReference type="ARBA" id="ARBA00023015"/>
    </source>
</evidence>
<dbReference type="PANTHER" id="PTHR11969:SF6">
    <property type="entry name" value="MAX DIMERIZATION PROTEIN 3"/>
    <property type="match status" value="1"/>
</dbReference>
<feature type="region of interest" description="Disordered" evidence="9">
    <location>
        <begin position="183"/>
        <end position="209"/>
    </location>
</feature>
<dbReference type="Gene3D" id="4.10.280.10">
    <property type="entry name" value="Helix-loop-helix DNA-binding domain"/>
    <property type="match status" value="1"/>
</dbReference>
<comment type="subcellular location">
    <subcellularLocation>
        <location evidence="1">Nucleus</location>
    </subcellularLocation>
</comment>
<accession>A0A3Q2P673</accession>
<dbReference type="GO" id="GO:0000978">
    <property type="term" value="F:RNA polymerase II cis-regulatory region sequence-specific DNA binding"/>
    <property type="evidence" value="ECO:0007669"/>
    <property type="project" value="TreeGrafter"/>
</dbReference>
<organism evidence="11 12">
    <name type="scientific">Fundulus heteroclitus</name>
    <name type="common">Killifish</name>
    <name type="synonym">Mummichog</name>
    <dbReference type="NCBI Taxonomy" id="8078"/>
    <lineage>
        <taxon>Eukaryota</taxon>
        <taxon>Metazoa</taxon>
        <taxon>Chordata</taxon>
        <taxon>Craniata</taxon>
        <taxon>Vertebrata</taxon>
        <taxon>Euteleostomi</taxon>
        <taxon>Actinopterygii</taxon>
        <taxon>Neopterygii</taxon>
        <taxon>Teleostei</taxon>
        <taxon>Neoteleostei</taxon>
        <taxon>Acanthomorphata</taxon>
        <taxon>Ovalentaria</taxon>
        <taxon>Atherinomorphae</taxon>
        <taxon>Cyprinodontiformes</taxon>
        <taxon>Fundulidae</taxon>
        <taxon>Fundulus</taxon>
    </lineage>
</organism>
<dbReference type="PANTHER" id="PTHR11969">
    <property type="entry name" value="MAX DIMERIZATION, MAD"/>
    <property type="match status" value="1"/>
</dbReference>
<keyword evidence="3" id="KW-0805">Transcription regulation</keyword>
<dbReference type="GeneTree" id="ENSGT00940000161050"/>
<feature type="compositionally biased region" description="Basic and acidic residues" evidence="9">
    <location>
        <begin position="38"/>
        <end position="54"/>
    </location>
</feature>
<dbReference type="Proteomes" id="UP000265000">
    <property type="component" value="Unplaced"/>
</dbReference>
<dbReference type="InterPro" id="IPR011598">
    <property type="entry name" value="bHLH_dom"/>
</dbReference>
<feature type="region of interest" description="Disordered" evidence="9">
    <location>
        <begin position="73"/>
        <end position="110"/>
    </location>
</feature>
<dbReference type="InterPro" id="IPR036638">
    <property type="entry name" value="HLH_DNA-bd_sf"/>
</dbReference>